<dbReference type="Pfam" id="PF01937">
    <property type="entry name" value="ARMT1-like_dom"/>
    <property type="match status" value="1"/>
</dbReference>
<dbReference type="PIRSF" id="PIRSF006593">
    <property type="entry name" value="UCP006593"/>
    <property type="match status" value="1"/>
</dbReference>
<name>A0ABT1RVJ5_9FIRM</name>
<evidence type="ECO:0000313" key="3">
    <source>
        <dbReference type="Proteomes" id="UP001524473"/>
    </source>
</evidence>
<dbReference type="EMBL" id="JANFZH010000003">
    <property type="protein sequence ID" value="MCQ4838666.1"/>
    <property type="molecule type" value="Genomic_DNA"/>
</dbReference>
<protein>
    <submittedName>
        <fullName evidence="2">ARMT1-like domain-containing protein</fullName>
    </submittedName>
</protein>
<evidence type="ECO:0000313" key="2">
    <source>
        <dbReference type="EMBL" id="MCQ4838666.1"/>
    </source>
</evidence>
<organism evidence="2 3">
    <name type="scientific">Neglectibacter timonensis</name>
    <dbReference type="NCBI Taxonomy" id="1776382"/>
    <lineage>
        <taxon>Bacteria</taxon>
        <taxon>Bacillati</taxon>
        <taxon>Bacillota</taxon>
        <taxon>Clostridia</taxon>
        <taxon>Eubacteriales</taxon>
        <taxon>Oscillospiraceae</taxon>
        <taxon>Neglectibacter</taxon>
    </lineage>
</organism>
<comment type="caution">
    <text evidence="2">The sequence shown here is derived from an EMBL/GenBank/DDBJ whole genome shotgun (WGS) entry which is preliminary data.</text>
</comment>
<dbReference type="InterPro" id="IPR002791">
    <property type="entry name" value="ARMT1-like_metal-bd"/>
</dbReference>
<dbReference type="InterPro" id="IPR036075">
    <property type="entry name" value="ARMT-1-like_metal-bd_sf"/>
</dbReference>
<keyword evidence="3" id="KW-1185">Reference proteome</keyword>
<accession>A0ABT1RVJ5</accession>
<gene>
    <name evidence="2" type="ORF">NE695_01910</name>
</gene>
<dbReference type="RefSeq" id="WP_066867259.1">
    <property type="nucleotide sequence ID" value="NZ_CAJKKG010000007.1"/>
</dbReference>
<dbReference type="SUPFAM" id="SSF111321">
    <property type="entry name" value="AF1104-like"/>
    <property type="match status" value="1"/>
</dbReference>
<reference evidence="2 3" key="1">
    <citation type="submission" date="2022-06" db="EMBL/GenBank/DDBJ databases">
        <title>Isolation of gut microbiota from human fecal samples.</title>
        <authorList>
            <person name="Pamer E.G."/>
            <person name="Barat B."/>
            <person name="Waligurski E."/>
            <person name="Medina S."/>
            <person name="Paddock L."/>
            <person name="Mostad J."/>
        </authorList>
    </citation>
    <scope>NUCLEOTIDE SEQUENCE [LARGE SCALE GENOMIC DNA]</scope>
    <source>
        <strain evidence="2 3">DFI.9.73</strain>
    </source>
</reference>
<proteinExistence type="predicted"/>
<dbReference type="Proteomes" id="UP001524473">
    <property type="component" value="Unassembled WGS sequence"/>
</dbReference>
<feature type="domain" description="Damage-control phosphatase ARMT1-like metal-binding" evidence="1">
    <location>
        <begin position="5"/>
        <end position="278"/>
    </location>
</feature>
<sequence length="292" mass="32935">MKLSASCMACMVSRQEEAIRNLPGEEEKSAFFREVLRTVANAREEDSAPVVTEQLSLLHERFFGKPYSFRELKRRYNGELLRREAGISQEIEKSADPLLAALRFSRVGNYIDFGAMGSVDDEKLDSLLKRASEEQVDAAEYAAFRADLAKASRLAFCADNCGEIVLDRLLLREIRRQYPSLSITVLVRGSEVLNDVTLEDTEEIGLTEEFRILPNGTGIAGTELSRICPEAHAALEEADVIVSKGQGNFETLHGCGLNVYYLFLCKCQWFTQRFGLEQFRGVFVNEKNQKIR</sequence>
<evidence type="ECO:0000259" key="1">
    <source>
        <dbReference type="Pfam" id="PF01937"/>
    </source>
</evidence>
<dbReference type="InterPro" id="IPR014444">
    <property type="entry name" value="PH1575-like"/>
</dbReference>
<dbReference type="Gene3D" id="3.40.50.10880">
    <property type="entry name" value="Uncharacterised protein PF01937, DUF89, domain 3"/>
    <property type="match status" value="1"/>
</dbReference>
<dbReference type="Gene3D" id="1.10.285.20">
    <property type="entry name" value="Uncharacterised protein PF01937, DUF89, domain 2"/>
    <property type="match status" value="1"/>
</dbReference>